<keyword evidence="1" id="KW-1133">Transmembrane helix</keyword>
<dbReference type="AlphaFoldDB" id="A0A285NBF5"/>
<evidence type="ECO:0000313" key="2">
    <source>
        <dbReference type="EMBL" id="SNZ06243.1"/>
    </source>
</evidence>
<feature type="transmembrane region" description="Helical" evidence="1">
    <location>
        <begin position="21"/>
        <end position="44"/>
    </location>
</feature>
<sequence>MAKTRVGIILLSGTLDKAMPAFMLGTTAAAMGMEVGIFFSFYGLTVIHKEKIKNLKVSPIGNPAMPMPVPVPQILTVMPGMMDFATNMMKKMMQQHKIPSIEQLVQQALDLDVKLYPCQTAMQLFGFKKEDLIEGVQEPVGAATFLNFVNQAEKPIVMNF</sequence>
<keyword evidence="1" id="KW-0472">Membrane</keyword>
<dbReference type="RefSeq" id="WP_096999799.1">
    <property type="nucleotide sequence ID" value="NZ_OBEI01000002.1"/>
</dbReference>
<protein>
    <submittedName>
        <fullName evidence="2">Peroxiredoxin family protein</fullName>
    </submittedName>
</protein>
<dbReference type="PANTHER" id="PTHR34655:SF2">
    <property type="entry name" value="PEROXIREDOXIN FAMILY PROTEIN"/>
    <property type="match status" value="1"/>
</dbReference>
<reference evidence="3" key="1">
    <citation type="submission" date="2017-09" db="EMBL/GenBank/DDBJ databases">
        <authorList>
            <person name="Varghese N."/>
            <person name="Submissions S."/>
        </authorList>
    </citation>
    <scope>NUCLEOTIDE SEQUENCE [LARGE SCALE GENOMIC DNA]</scope>
    <source>
        <strain evidence="3">DSM 15103</strain>
    </source>
</reference>
<dbReference type="Proteomes" id="UP000219036">
    <property type="component" value="Unassembled WGS sequence"/>
</dbReference>
<dbReference type="SUPFAM" id="SSF75169">
    <property type="entry name" value="DsrEFH-like"/>
    <property type="match status" value="1"/>
</dbReference>
<accession>A0A285NBF5</accession>
<dbReference type="EMBL" id="OBEI01000002">
    <property type="protein sequence ID" value="SNZ06243.1"/>
    <property type="molecule type" value="Genomic_DNA"/>
</dbReference>
<dbReference type="Pfam" id="PF13686">
    <property type="entry name" value="DrsE_2"/>
    <property type="match status" value="1"/>
</dbReference>
<evidence type="ECO:0000256" key="1">
    <source>
        <dbReference type="SAM" id="Phobius"/>
    </source>
</evidence>
<proteinExistence type="predicted"/>
<dbReference type="OrthoDB" id="9802028at2"/>
<gene>
    <name evidence="2" type="ORF">SAMN06265182_0611</name>
</gene>
<dbReference type="Gene3D" id="3.40.1260.10">
    <property type="entry name" value="DsrEFH-like"/>
    <property type="match status" value="1"/>
</dbReference>
<keyword evidence="3" id="KW-1185">Reference proteome</keyword>
<dbReference type="InterPro" id="IPR027396">
    <property type="entry name" value="DsrEFH-like"/>
</dbReference>
<organism evidence="2 3">
    <name type="scientific">Persephonella hydrogeniphila</name>
    <dbReference type="NCBI Taxonomy" id="198703"/>
    <lineage>
        <taxon>Bacteria</taxon>
        <taxon>Pseudomonadati</taxon>
        <taxon>Aquificota</taxon>
        <taxon>Aquificia</taxon>
        <taxon>Aquificales</taxon>
        <taxon>Hydrogenothermaceae</taxon>
        <taxon>Persephonella</taxon>
    </lineage>
</organism>
<dbReference type="InterPro" id="IPR032836">
    <property type="entry name" value="DsrE2-like"/>
</dbReference>
<keyword evidence="1" id="KW-0812">Transmembrane</keyword>
<evidence type="ECO:0000313" key="3">
    <source>
        <dbReference type="Proteomes" id="UP000219036"/>
    </source>
</evidence>
<name>A0A285NBF5_9AQUI</name>
<dbReference type="PANTHER" id="PTHR34655">
    <property type="entry name" value="CONSERVED WITHIN P. AEROPHILUM"/>
    <property type="match status" value="1"/>
</dbReference>